<dbReference type="SUPFAM" id="SSF52833">
    <property type="entry name" value="Thioredoxin-like"/>
    <property type="match status" value="1"/>
</dbReference>
<feature type="transmembrane region" description="Helical" evidence="2">
    <location>
        <begin position="103"/>
        <end position="125"/>
    </location>
</feature>
<reference evidence="4" key="1">
    <citation type="submission" date="2021-01" db="EMBL/GenBank/DDBJ databases">
        <authorList>
            <person name="Corre E."/>
            <person name="Pelletier E."/>
            <person name="Niang G."/>
            <person name="Scheremetjew M."/>
            <person name="Finn R."/>
            <person name="Kale V."/>
            <person name="Holt S."/>
            <person name="Cochrane G."/>
            <person name="Meng A."/>
            <person name="Brown T."/>
            <person name="Cohen L."/>
        </authorList>
    </citation>
    <scope>NUCLEOTIDE SEQUENCE</scope>
    <source>
        <strain evidence="4">CCMP1452</strain>
    </source>
</reference>
<evidence type="ECO:0000256" key="3">
    <source>
        <dbReference type="SAM" id="SignalP"/>
    </source>
</evidence>
<evidence type="ECO:0000256" key="1">
    <source>
        <dbReference type="SAM" id="MobiDB-lite"/>
    </source>
</evidence>
<keyword evidence="3" id="KW-0732">Signal</keyword>
<gene>
    <name evidence="4" type="ORF">EANT1437_LOCUS3434</name>
</gene>
<evidence type="ECO:0000313" key="4">
    <source>
        <dbReference type="EMBL" id="CAD9659759.1"/>
    </source>
</evidence>
<organism evidence="4">
    <name type="scientific">Eucampia antarctica</name>
    <dbReference type="NCBI Taxonomy" id="49252"/>
    <lineage>
        <taxon>Eukaryota</taxon>
        <taxon>Sar</taxon>
        <taxon>Stramenopiles</taxon>
        <taxon>Ochrophyta</taxon>
        <taxon>Bacillariophyta</taxon>
        <taxon>Mediophyceae</taxon>
        <taxon>Biddulphiophycidae</taxon>
        <taxon>Hemiaulales</taxon>
        <taxon>Hemiaulaceae</taxon>
        <taxon>Eucampia</taxon>
    </lineage>
</organism>
<dbReference type="InterPro" id="IPR036249">
    <property type="entry name" value="Thioredoxin-like_sf"/>
</dbReference>
<feature type="region of interest" description="Disordered" evidence="1">
    <location>
        <begin position="63"/>
        <end position="98"/>
    </location>
</feature>
<sequence length="265" mass="28691">MMTMMCRNRNSVCCMIAVLWASSFCQAFHATFPSHFGKERVGAVSSSPLLLLVSSPSSVVPSRPDEVVTRSISSSSSSSSSSRLYYSGKNNGNDDNNPSSKTIAKMGISSILTGVVASLFLFFSVGNVEEALSMSQELSAANGLPVSSSVVVATATETTINRPPPITTTSSPQATALAKSLRKLDATMYSAYWCSHCYEQKQAFGKEAFTNYITYVECSKDGFDAQNKLCKDKNLPGYPTWEIKGKLYPGEQSLEELEEIVQKSL</sequence>
<keyword evidence="2" id="KW-0812">Transmembrane</keyword>
<feature type="signal peptide" evidence="3">
    <location>
        <begin position="1"/>
        <end position="27"/>
    </location>
</feature>
<protein>
    <recommendedName>
        <fullName evidence="5">Thioredoxin domain-containing protein</fullName>
    </recommendedName>
</protein>
<proteinExistence type="predicted"/>
<keyword evidence="2" id="KW-1133">Transmembrane helix</keyword>
<feature type="compositionally biased region" description="Low complexity" evidence="1">
    <location>
        <begin position="71"/>
        <end position="82"/>
    </location>
</feature>
<feature type="chain" id="PRO_5031563358" description="Thioredoxin domain-containing protein" evidence="3">
    <location>
        <begin position="28"/>
        <end position="265"/>
    </location>
</feature>
<dbReference type="Gene3D" id="3.40.30.10">
    <property type="entry name" value="Glutaredoxin"/>
    <property type="match status" value="1"/>
</dbReference>
<dbReference type="EMBL" id="HBHI01006758">
    <property type="protein sequence ID" value="CAD9659759.1"/>
    <property type="molecule type" value="Transcribed_RNA"/>
</dbReference>
<keyword evidence="2" id="KW-0472">Membrane</keyword>
<feature type="compositionally biased region" description="Polar residues" evidence="1">
    <location>
        <begin position="88"/>
        <end position="98"/>
    </location>
</feature>
<dbReference type="PANTHER" id="PTHR34573:SF1">
    <property type="entry name" value="VITAMIN K EPOXIDE REDUCTASE DOMAIN-CONTAINING PROTEIN"/>
    <property type="match status" value="1"/>
</dbReference>
<dbReference type="PANTHER" id="PTHR34573">
    <property type="entry name" value="VKC DOMAIN-CONTAINING PROTEIN"/>
    <property type="match status" value="1"/>
</dbReference>
<evidence type="ECO:0000256" key="2">
    <source>
        <dbReference type="SAM" id="Phobius"/>
    </source>
</evidence>
<accession>A0A7S2R3K6</accession>
<evidence type="ECO:0008006" key="5">
    <source>
        <dbReference type="Google" id="ProtNLM"/>
    </source>
</evidence>
<name>A0A7S2R3K6_9STRA</name>
<dbReference type="AlphaFoldDB" id="A0A7S2R3K6"/>